<reference evidence="2 3" key="1">
    <citation type="submission" date="2014-06" db="EMBL/GenBank/DDBJ databases">
        <authorList>
            <consortium name="DOE Joint Genome Institute"/>
            <person name="Kuo A."/>
            <person name="Kohler A."/>
            <person name="Nagy L.G."/>
            <person name="Floudas D."/>
            <person name="Copeland A."/>
            <person name="Barry K.W."/>
            <person name="Cichocki N."/>
            <person name="Veneault-Fourrey C."/>
            <person name="LaButti K."/>
            <person name="Lindquist E.A."/>
            <person name="Lipzen A."/>
            <person name="Lundell T."/>
            <person name="Morin E."/>
            <person name="Murat C."/>
            <person name="Sun H."/>
            <person name="Tunlid A."/>
            <person name="Henrissat B."/>
            <person name="Grigoriev I.V."/>
            <person name="Hibbett D.S."/>
            <person name="Martin F."/>
            <person name="Nordberg H.P."/>
            <person name="Cantor M.N."/>
            <person name="Hua S.X."/>
        </authorList>
    </citation>
    <scope>NUCLEOTIDE SEQUENCE [LARGE SCALE GENOMIC DNA]</scope>
    <source>
        <strain evidence="2 3">ATCC 200175</strain>
    </source>
</reference>
<dbReference type="InterPro" id="IPR038213">
    <property type="entry name" value="IFI6/IFI27-like_sf"/>
</dbReference>
<keyword evidence="1" id="KW-1133">Transmembrane helix</keyword>
<protein>
    <submittedName>
        <fullName evidence="2">Uncharacterized protein</fullName>
    </submittedName>
</protein>
<dbReference type="Proteomes" id="UP000053647">
    <property type="component" value="Unassembled WGS sequence"/>
</dbReference>
<gene>
    <name evidence="2" type="ORF">PAXINDRAFT_20949</name>
</gene>
<feature type="transmembrane region" description="Helical" evidence="1">
    <location>
        <begin position="20"/>
        <end position="44"/>
    </location>
</feature>
<accession>A0A0C9SU11</accession>
<dbReference type="OrthoDB" id="440424at2759"/>
<dbReference type="EMBL" id="KN820695">
    <property type="protein sequence ID" value="KIJ05820.1"/>
    <property type="molecule type" value="Genomic_DNA"/>
</dbReference>
<keyword evidence="3" id="KW-1185">Reference proteome</keyword>
<reference evidence="3" key="2">
    <citation type="submission" date="2015-01" db="EMBL/GenBank/DDBJ databases">
        <title>Evolutionary Origins and Diversification of the Mycorrhizal Mutualists.</title>
        <authorList>
            <consortium name="DOE Joint Genome Institute"/>
            <consortium name="Mycorrhizal Genomics Consortium"/>
            <person name="Kohler A."/>
            <person name="Kuo A."/>
            <person name="Nagy L.G."/>
            <person name="Floudas D."/>
            <person name="Copeland A."/>
            <person name="Barry K.W."/>
            <person name="Cichocki N."/>
            <person name="Veneault-Fourrey C."/>
            <person name="LaButti K."/>
            <person name="Lindquist E.A."/>
            <person name="Lipzen A."/>
            <person name="Lundell T."/>
            <person name="Morin E."/>
            <person name="Murat C."/>
            <person name="Riley R."/>
            <person name="Ohm R."/>
            <person name="Sun H."/>
            <person name="Tunlid A."/>
            <person name="Henrissat B."/>
            <person name="Grigoriev I.V."/>
            <person name="Hibbett D.S."/>
            <person name="Martin F."/>
        </authorList>
    </citation>
    <scope>NUCLEOTIDE SEQUENCE [LARGE SCALE GENOMIC DNA]</scope>
    <source>
        <strain evidence="3">ATCC 200175</strain>
    </source>
</reference>
<sequence>MTTHATASDVSGSYTYSQLIMLGIFLALLMVSLRALGKFVLYFLGFRQGVVKRGSLASRYQSKNYGGHVPRDSHFARLQAHSAEDQGRPLFTIIRSGTLLAGAVYVLGRTWGWWG</sequence>
<dbReference type="Gene3D" id="6.10.110.10">
    <property type="match status" value="1"/>
</dbReference>
<evidence type="ECO:0000313" key="2">
    <source>
        <dbReference type="EMBL" id="KIJ05820.1"/>
    </source>
</evidence>
<keyword evidence="1" id="KW-0812">Transmembrane</keyword>
<dbReference type="AlphaFoldDB" id="A0A0C9SU11"/>
<name>A0A0C9SU11_PAXIN</name>
<keyword evidence="1" id="KW-0472">Membrane</keyword>
<proteinExistence type="predicted"/>
<organism evidence="2 3">
    <name type="scientific">Paxillus involutus ATCC 200175</name>
    <dbReference type="NCBI Taxonomy" id="664439"/>
    <lineage>
        <taxon>Eukaryota</taxon>
        <taxon>Fungi</taxon>
        <taxon>Dikarya</taxon>
        <taxon>Basidiomycota</taxon>
        <taxon>Agaricomycotina</taxon>
        <taxon>Agaricomycetes</taxon>
        <taxon>Agaricomycetidae</taxon>
        <taxon>Boletales</taxon>
        <taxon>Paxilineae</taxon>
        <taxon>Paxillaceae</taxon>
        <taxon>Paxillus</taxon>
    </lineage>
</organism>
<evidence type="ECO:0000313" key="3">
    <source>
        <dbReference type="Proteomes" id="UP000053647"/>
    </source>
</evidence>
<dbReference type="HOGENOM" id="CLU_141796_0_0_1"/>
<evidence type="ECO:0000256" key="1">
    <source>
        <dbReference type="SAM" id="Phobius"/>
    </source>
</evidence>